<dbReference type="Proteomes" id="UP000284990">
    <property type="component" value="Unassembled WGS sequence"/>
</dbReference>
<proteinExistence type="predicted"/>
<gene>
    <name evidence="2" type="ORF">DW916_01515</name>
    <name evidence="1" type="ORF">NNC55_06550</name>
</gene>
<name>A0AA92V296_9BACT</name>
<comment type="caution">
    <text evidence="2">The sequence shown here is derived from an EMBL/GenBank/DDBJ whole genome shotgun (WGS) entry which is preliminary data.</text>
</comment>
<evidence type="ECO:0000313" key="2">
    <source>
        <dbReference type="EMBL" id="RHA89217.1"/>
    </source>
</evidence>
<accession>A0AA92V296</accession>
<dbReference type="EMBL" id="QSFW01000002">
    <property type="protein sequence ID" value="RHA89217.1"/>
    <property type="molecule type" value="Genomic_DNA"/>
</dbReference>
<sequence>MKEKKYHIDLHEGEDMVAEPTPTHRVSVMEHAVPMPMSGFENHKEVLDEIPELGNHFSWESLMESIEYCKTIADDPTKWEPYDDFKERLYQDFPWLK</sequence>
<evidence type="ECO:0000313" key="3">
    <source>
        <dbReference type="Proteomes" id="UP000284990"/>
    </source>
</evidence>
<dbReference type="Proteomes" id="UP001204486">
    <property type="component" value="Unassembled WGS sequence"/>
</dbReference>
<dbReference type="EMBL" id="JANDWN010000014">
    <property type="protein sequence ID" value="MCP9599613.1"/>
    <property type="molecule type" value="Genomic_DNA"/>
</dbReference>
<protein>
    <submittedName>
        <fullName evidence="2">Uncharacterized protein</fullName>
    </submittedName>
</protein>
<reference evidence="2 3" key="1">
    <citation type="submission" date="2018-08" db="EMBL/GenBank/DDBJ databases">
        <title>A genome reference for cultivated species of the human gut microbiota.</title>
        <authorList>
            <person name="Zou Y."/>
            <person name="Xue W."/>
            <person name="Luo G."/>
        </authorList>
    </citation>
    <scope>NUCLEOTIDE SEQUENCE [LARGE SCALE GENOMIC DNA]</scope>
    <source>
        <strain evidence="2 3">AM42-23AC</strain>
    </source>
</reference>
<evidence type="ECO:0000313" key="1">
    <source>
        <dbReference type="EMBL" id="MCP9599613.1"/>
    </source>
</evidence>
<dbReference type="RefSeq" id="WP_118189912.1">
    <property type="nucleotide sequence ID" value="NZ_CP042464.1"/>
</dbReference>
<dbReference type="AlphaFoldDB" id="A0AA92V296"/>
<reference evidence="1" key="2">
    <citation type="submission" date="2022-07" db="EMBL/GenBank/DDBJ databases">
        <title>Prevotella copri.</title>
        <authorList>
            <person name="Yang C."/>
        </authorList>
    </citation>
    <scope>NUCLEOTIDE SEQUENCE</scope>
    <source>
        <strain evidence="1">HF1476</strain>
    </source>
</reference>
<organism evidence="2 3">
    <name type="scientific">Segatella copri</name>
    <dbReference type="NCBI Taxonomy" id="165179"/>
    <lineage>
        <taxon>Bacteria</taxon>
        <taxon>Pseudomonadati</taxon>
        <taxon>Bacteroidota</taxon>
        <taxon>Bacteroidia</taxon>
        <taxon>Bacteroidales</taxon>
        <taxon>Prevotellaceae</taxon>
        <taxon>Segatella</taxon>
    </lineage>
</organism>